<keyword evidence="2" id="KW-0413">Isomerase</keyword>
<dbReference type="PANTHER" id="PTHR12110:SF48">
    <property type="entry name" value="BLL3656 PROTEIN"/>
    <property type="match status" value="1"/>
</dbReference>
<dbReference type="Proteomes" id="UP001183629">
    <property type="component" value="Unassembled WGS sequence"/>
</dbReference>
<dbReference type="InterPro" id="IPR050312">
    <property type="entry name" value="IolE/XylAMocC-like"/>
</dbReference>
<dbReference type="AlphaFoldDB" id="A0AAE3ZLR1"/>
<sequence length="273" mass="28716">MEITFTHLQLAGALPPEPPRFGFDERLAAVAGAGGTGLATQVFELDELLATRSPAEVRALLDAHGVRFVELEAMYGWFAGDRGPEEALLRYAELFGVPRIKTAVLLLPPAVRPDADLLAERFAALCDRAAAAGTTVALEPVVVLPGFDHVAAHDLVRTVDRPNAGLLFDAWHVFRDPAGMGVVRSVAARHVAGLELTDGLATPKGGIYQDCVDERLLPGAGDFDLAGLLSALGATGADVPLSVEVLSTELRALSPAENARRTMAAVTSLLARG</sequence>
<name>A0AAE3ZLR1_9ACTN</name>
<dbReference type="Gene3D" id="3.20.20.150">
    <property type="entry name" value="Divalent-metal-dependent TIM barrel enzymes"/>
    <property type="match status" value="1"/>
</dbReference>
<feature type="domain" description="Xylose isomerase-like TIM barrel" evidence="1">
    <location>
        <begin position="31"/>
        <end position="264"/>
    </location>
</feature>
<proteinExistence type="predicted"/>
<dbReference type="Pfam" id="PF01261">
    <property type="entry name" value="AP_endonuc_2"/>
    <property type="match status" value="1"/>
</dbReference>
<reference evidence="2 3" key="1">
    <citation type="submission" date="2023-07" db="EMBL/GenBank/DDBJ databases">
        <title>Sequencing the genomes of 1000 actinobacteria strains.</title>
        <authorList>
            <person name="Klenk H.-P."/>
        </authorList>
    </citation>
    <scope>NUCLEOTIDE SEQUENCE [LARGE SCALE GENOMIC DNA]</scope>
    <source>
        <strain evidence="2 3">DSM 44711</strain>
    </source>
</reference>
<organism evidence="2 3">
    <name type="scientific">Catenuloplanes niger</name>
    <dbReference type="NCBI Taxonomy" id="587534"/>
    <lineage>
        <taxon>Bacteria</taxon>
        <taxon>Bacillati</taxon>
        <taxon>Actinomycetota</taxon>
        <taxon>Actinomycetes</taxon>
        <taxon>Micromonosporales</taxon>
        <taxon>Micromonosporaceae</taxon>
        <taxon>Catenuloplanes</taxon>
    </lineage>
</organism>
<evidence type="ECO:0000313" key="2">
    <source>
        <dbReference type="EMBL" id="MDR7321021.1"/>
    </source>
</evidence>
<gene>
    <name evidence="2" type="ORF">J2S44_001271</name>
</gene>
<dbReference type="SUPFAM" id="SSF51658">
    <property type="entry name" value="Xylose isomerase-like"/>
    <property type="match status" value="1"/>
</dbReference>
<keyword evidence="3" id="KW-1185">Reference proteome</keyword>
<protein>
    <submittedName>
        <fullName evidence="2">Sugar phosphate isomerase/epimerase</fullName>
    </submittedName>
</protein>
<dbReference type="RefSeq" id="WP_310409784.1">
    <property type="nucleotide sequence ID" value="NZ_JAVDYC010000001.1"/>
</dbReference>
<dbReference type="InterPro" id="IPR013022">
    <property type="entry name" value="Xyl_isomerase-like_TIM-brl"/>
</dbReference>
<dbReference type="PANTHER" id="PTHR12110">
    <property type="entry name" value="HYDROXYPYRUVATE ISOMERASE"/>
    <property type="match status" value="1"/>
</dbReference>
<dbReference type="EMBL" id="JAVDYC010000001">
    <property type="protein sequence ID" value="MDR7321021.1"/>
    <property type="molecule type" value="Genomic_DNA"/>
</dbReference>
<dbReference type="InterPro" id="IPR036237">
    <property type="entry name" value="Xyl_isomerase-like_sf"/>
</dbReference>
<comment type="caution">
    <text evidence="2">The sequence shown here is derived from an EMBL/GenBank/DDBJ whole genome shotgun (WGS) entry which is preliminary data.</text>
</comment>
<accession>A0AAE3ZLR1</accession>
<evidence type="ECO:0000313" key="3">
    <source>
        <dbReference type="Proteomes" id="UP001183629"/>
    </source>
</evidence>
<dbReference type="GO" id="GO:0016853">
    <property type="term" value="F:isomerase activity"/>
    <property type="evidence" value="ECO:0007669"/>
    <property type="project" value="UniProtKB-KW"/>
</dbReference>
<evidence type="ECO:0000259" key="1">
    <source>
        <dbReference type="Pfam" id="PF01261"/>
    </source>
</evidence>